<organism evidence="1 2">
    <name type="scientific">Mycena metata</name>
    <dbReference type="NCBI Taxonomy" id="1033252"/>
    <lineage>
        <taxon>Eukaryota</taxon>
        <taxon>Fungi</taxon>
        <taxon>Dikarya</taxon>
        <taxon>Basidiomycota</taxon>
        <taxon>Agaricomycotina</taxon>
        <taxon>Agaricomycetes</taxon>
        <taxon>Agaricomycetidae</taxon>
        <taxon>Agaricales</taxon>
        <taxon>Marasmiineae</taxon>
        <taxon>Mycenaceae</taxon>
        <taxon>Mycena</taxon>
    </lineage>
</organism>
<keyword evidence="2" id="KW-1185">Reference proteome</keyword>
<accession>A0AAD7MS68</accession>
<evidence type="ECO:0000313" key="1">
    <source>
        <dbReference type="EMBL" id="KAJ7730819.1"/>
    </source>
</evidence>
<reference evidence="1" key="1">
    <citation type="submission" date="2023-03" db="EMBL/GenBank/DDBJ databases">
        <title>Massive genome expansion in bonnet fungi (Mycena s.s.) driven by repeated elements and novel gene families across ecological guilds.</title>
        <authorList>
            <consortium name="Lawrence Berkeley National Laboratory"/>
            <person name="Harder C.B."/>
            <person name="Miyauchi S."/>
            <person name="Viragh M."/>
            <person name="Kuo A."/>
            <person name="Thoen E."/>
            <person name="Andreopoulos B."/>
            <person name="Lu D."/>
            <person name="Skrede I."/>
            <person name="Drula E."/>
            <person name="Henrissat B."/>
            <person name="Morin E."/>
            <person name="Kohler A."/>
            <person name="Barry K."/>
            <person name="LaButti K."/>
            <person name="Morin E."/>
            <person name="Salamov A."/>
            <person name="Lipzen A."/>
            <person name="Mereny Z."/>
            <person name="Hegedus B."/>
            <person name="Baldrian P."/>
            <person name="Stursova M."/>
            <person name="Weitz H."/>
            <person name="Taylor A."/>
            <person name="Grigoriev I.V."/>
            <person name="Nagy L.G."/>
            <person name="Martin F."/>
            <person name="Kauserud H."/>
        </authorList>
    </citation>
    <scope>NUCLEOTIDE SEQUENCE</scope>
    <source>
        <strain evidence="1">CBHHK182m</strain>
    </source>
</reference>
<protein>
    <recommendedName>
        <fullName evidence="3">FAR1 domain-containing protein</fullName>
    </recommendedName>
</protein>
<comment type="caution">
    <text evidence="1">The sequence shown here is derived from an EMBL/GenBank/DDBJ whole genome shotgun (WGS) entry which is preliminary data.</text>
</comment>
<evidence type="ECO:0008006" key="3">
    <source>
        <dbReference type="Google" id="ProtNLM"/>
    </source>
</evidence>
<dbReference type="EMBL" id="JARKIB010000157">
    <property type="protein sequence ID" value="KAJ7730819.1"/>
    <property type="molecule type" value="Genomic_DNA"/>
</dbReference>
<name>A0AAD7MS68_9AGAR</name>
<dbReference type="Proteomes" id="UP001215598">
    <property type="component" value="Unassembled WGS sequence"/>
</dbReference>
<dbReference type="AlphaFoldDB" id="A0AAD7MS68"/>
<gene>
    <name evidence="1" type="ORF">B0H16DRAFT_1329762</name>
</gene>
<proteinExistence type="predicted"/>
<evidence type="ECO:0000313" key="2">
    <source>
        <dbReference type="Proteomes" id="UP001215598"/>
    </source>
</evidence>
<sequence length="246" mass="27937">MTTYYGLPEFERQLRYVCSRGGTGGVKPYTKRHPEWHCKLPNKRTGCECVLLVKQYPGVTTVLGNYRDEHNHPLGNANLPFIQIPKETREYIAGLLRLKTSPDHIVSALYTTGIVSAPPTPPRSVDRDLDDQFFIQLRDIRRIQKEIEAESVQLYPDDGVSTLRWVENLRAKGHLLGFKSKSDPPPPGSGVPPDVFLLMIQTGWQQRMFEKHGSALVCVDATHNTTMYENLNLTTLIVRDRWAHGT</sequence>